<proteinExistence type="predicted"/>
<feature type="transmembrane region" description="Helical" evidence="1">
    <location>
        <begin position="58"/>
        <end position="82"/>
    </location>
</feature>
<organism evidence="2 3">
    <name type="scientific">Rhodococcus parequi</name>
    <dbReference type="NCBI Taxonomy" id="3137122"/>
    <lineage>
        <taxon>Bacteria</taxon>
        <taxon>Bacillati</taxon>
        <taxon>Actinomycetota</taxon>
        <taxon>Actinomycetes</taxon>
        <taxon>Mycobacteriales</taxon>
        <taxon>Nocardiaceae</taxon>
        <taxon>Rhodococcus</taxon>
    </lineage>
</organism>
<feature type="transmembrane region" description="Helical" evidence="1">
    <location>
        <begin position="32"/>
        <end position="52"/>
    </location>
</feature>
<evidence type="ECO:0000313" key="3">
    <source>
        <dbReference type="Proteomes" id="UP001629745"/>
    </source>
</evidence>
<feature type="transmembrane region" description="Helical" evidence="1">
    <location>
        <begin position="89"/>
        <end position="108"/>
    </location>
</feature>
<comment type="caution">
    <text evidence="2">The sequence shown here is derived from an EMBL/GenBank/DDBJ whole genome shotgun (WGS) entry which is preliminary data.</text>
</comment>
<dbReference type="EMBL" id="JBDLNV010000001">
    <property type="protein sequence ID" value="MFM1722104.1"/>
    <property type="molecule type" value="Genomic_DNA"/>
</dbReference>
<reference evidence="2 3" key="1">
    <citation type="submission" date="2023-11" db="EMBL/GenBank/DDBJ databases">
        <authorList>
            <person name="Val-Calvo J."/>
            <person name="Scortti M."/>
            <person name="Vazquez-Boland J."/>
        </authorList>
    </citation>
    <scope>NUCLEOTIDE SEQUENCE [LARGE SCALE GENOMIC DNA]</scope>
    <source>
        <strain evidence="2 3">PAM 2766</strain>
    </source>
</reference>
<keyword evidence="1" id="KW-0812">Transmembrane</keyword>
<protein>
    <submittedName>
        <fullName evidence="2">Oxidoreductase</fullName>
    </submittedName>
</protein>
<keyword evidence="1" id="KW-0472">Membrane</keyword>
<keyword evidence="3" id="KW-1185">Reference proteome</keyword>
<evidence type="ECO:0000256" key="1">
    <source>
        <dbReference type="SAM" id="Phobius"/>
    </source>
</evidence>
<keyword evidence="1" id="KW-1133">Transmembrane helix</keyword>
<dbReference type="Proteomes" id="UP001629745">
    <property type="component" value="Unassembled WGS sequence"/>
</dbReference>
<name>A0ABW9FA25_9NOCA</name>
<accession>A0ABW9FA25</accession>
<feature type="transmembrane region" description="Helical" evidence="1">
    <location>
        <begin position="128"/>
        <end position="152"/>
    </location>
</feature>
<dbReference type="RefSeq" id="WP_420162691.1">
    <property type="nucleotide sequence ID" value="NZ_JBDLNV010000001.1"/>
</dbReference>
<gene>
    <name evidence="2" type="ORF">ABEU20_000649</name>
</gene>
<sequence>MTAIAQRIILHSRMYRLVTSYRYVAVDLPRTTATVLGAALLGLAATHVYILVSEPVVPLYLVIYVWVLVAVCIAAGVALALAPGPIARVGRAVGAGTSVVFLVGYVTSRLTGLPALPGVRGWWDYAPGTLGGLCAVAYLAISGAVLLGITVARPEEQHWHD</sequence>
<evidence type="ECO:0000313" key="2">
    <source>
        <dbReference type="EMBL" id="MFM1722104.1"/>
    </source>
</evidence>